<dbReference type="Gene3D" id="3.40.50.720">
    <property type="entry name" value="NAD(P)-binding Rossmann-like Domain"/>
    <property type="match status" value="1"/>
</dbReference>
<evidence type="ECO:0000259" key="11">
    <source>
        <dbReference type="Pfam" id="PF01370"/>
    </source>
</evidence>
<dbReference type="Pfam" id="PF01370">
    <property type="entry name" value="Epimerase"/>
    <property type="match status" value="1"/>
</dbReference>
<dbReference type="KEGG" id="ipa:Isop_3609"/>
<feature type="domain" description="NAD-dependent epimerase/dehydratase" evidence="11">
    <location>
        <begin position="3"/>
        <end position="254"/>
    </location>
</feature>
<protein>
    <recommendedName>
        <fullName evidence="6 10">UDP-glucose 4-epimerase</fullName>
        <ecNumber evidence="5 10">5.1.3.2</ecNumber>
    </recommendedName>
</protein>
<evidence type="ECO:0000313" key="12">
    <source>
        <dbReference type="EMBL" id="ADV64166.1"/>
    </source>
</evidence>
<dbReference type="GO" id="GO:0033499">
    <property type="term" value="P:galactose catabolic process via UDP-galactose, Leloir pathway"/>
    <property type="evidence" value="ECO:0007669"/>
    <property type="project" value="TreeGrafter"/>
</dbReference>
<comment type="cofactor">
    <cofactor evidence="2 10">
        <name>NAD(+)</name>
        <dbReference type="ChEBI" id="CHEBI:57540"/>
    </cofactor>
</comment>
<keyword evidence="13" id="KW-1185">Reference proteome</keyword>
<dbReference type="Proteomes" id="UP000008631">
    <property type="component" value="Chromosome"/>
</dbReference>
<evidence type="ECO:0000313" key="13">
    <source>
        <dbReference type="Proteomes" id="UP000008631"/>
    </source>
</evidence>
<evidence type="ECO:0000256" key="1">
    <source>
        <dbReference type="ARBA" id="ARBA00000083"/>
    </source>
</evidence>
<dbReference type="OrthoDB" id="258549at2"/>
<evidence type="ECO:0000256" key="5">
    <source>
        <dbReference type="ARBA" id="ARBA00013189"/>
    </source>
</evidence>
<accession>E8QYI3</accession>
<dbReference type="NCBIfam" id="TIGR01179">
    <property type="entry name" value="galE"/>
    <property type="match status" value="1"/>
</dbReference>
<dbReference type="PANTHER" id="PTHR43725:SF53">
    <property type="entry name" value="UDP-ARABINOSE 4-EPIMERASE 1"/>
    <property type="match status" value="1"/>
</dbReference>
<dbReference type="GO" id="GO:0003978">
    <property type="term" value="F:UDP-glucose 4-epimerase activity"/>
    <property type="evidence" value="ECO:0007669"/>
    <property type="project" value="UniProtKB-UniRule"/>
</dbReference>
<sequence>MRILCTGGAGYVGSACLRWLLAHGHEAFAFDNLSEGNRAAVPDYAQRLIVGELIDTDLVIDTLRTRSIDAVMHFAALASVPDSISDPSNYYRVNVLGTYSLLEAMRAAGVKKLVFSSTAATYGFHGPEAMPLQETAAKNPETPYGTTKRAGEWMIADYARAYGWGYAIFRYFNAAGADPDGNHGEHRRHESHLIPLTLAVAVGKRPALKIFGDDYPTRDGTCVRDYVHTSDLAQAHQRAVERLEPGYGEAFNLGSGEGATVKEVHAACERAVGRSIPVEYAPRRPGDPAVLVADPAKAIRELGWTPCFSDIATIVRTAWQWHSRHPDGYPD</sequence>
<evidence type="ECO:0000256" key="3">
    <source>
        <dbReference type="ARBA" id="ARBA00004947"/>
    </source>
</evidence>
<evidence type="ECO:0000256" key="6">
    <source>
        <dbReference type="ARBA" id="ARBA00018569"/>
    </source>
</evidence>
<gene>
    <name evidence="12" type="ordered locus">Isop_3609</name>
</gene>
<comment type="catalytic activity">
    <reaction evidence="1 10">
        <text>UDP-alpha-D-glucose = UDP-alpha-D-galactose</text>
        <dbReference type="Rhea" id="RHEA:22168"/>
        <dbReference type="ChEBI" id="CHEBI:58885"/>
        <dbReference type="ChEBI" id="CHEBI:66914"/>
        <dbReference type="EC" id="5.1.3.2"/>
    </reaction>
</comment>
<dbReference type="InterPro" id="IPR005886">
    <property type="entry name" value="UDP_G4E"/>
</dbReference>
<dbReference type="eggNOG" id="COG1087">
    <property type="taxonomic scope" value="Bacteria"/>
</dbReference>
<evidence type="ECO:0000256" key="7">
    <source>
        <dbReference type="ARBA" id="ARBA00023027"/>
    </source>
</evidence>
<dbReference type="EC" id="5.1.3.2" evidence="5 10"/>
<dbReference type="InterPro" id="IPR001509">
    <property type="entry name" value="Epimerase_deHydtase"/>
</dbReference>
<evidence type="ECO:0000256" key="8">
    <source>
        <dbReference type="ARBA" id="ARBA00023235"/>
    </source>
</evidence>
<dbReference type="InterPro" id="IPR036291">
    <property type="entry name" value="NAD(P)-bd_dom_sf"/>
</dbReference>
<dbReference type="HOGENOM" id="CLU_007383_1_10_0"/>
<keyword evidence="7 10" id="KW-0520">NAD</keyword>
<dbReference type="RefSeq" id="WP_013566454.1">
    <property type="nucleotide sequence ID" value="NC_014962.1"/>
</dbReference>
<comment type="pathway">
    <text evidence="3 10">Carbohydrate metabolism; galactose metabolism.</text>
</comment>
<dbReference type="EMBL" id="CP002353">
    <property type="protein sequence ID" value="ADV64166.1"/>
    <property type="molecule type" value="Genomic_DNA"/>
</dbReference>
<dbReference type="PANTHER" id="PTHR43725">
    <property type="entry name" value="UDP-GLUCOSE 4-EPIMERASE"/>
    <property type="match status" value="1"/>
</dbReference>
<dbReference type="STRING" id="575540.Isop_3609"/>
<evidence type="ECO:0000256" key="10">
    <source>
        <dbReference type="RuleBase" id="RU366046"/>
    </source>
</evidence>
<dbReference type="PROSITE" id="PS51257">
    <property type="entry name" value="PROKAR_LIPOPROTEIN"/>
    <property type="match status" value="1"/>
</dbReference>
<keyword evidence="9 10" id="KW-0119">Carbohydrate metabolism</keyword>
<dbReference type="SUPFAM" id="SSF51735">
    <property type="entry name" value="NAD(P)-binding Rossmann-fold domains"/>
    <property type="match status" value="1"/>
</dbReference>
<evidence type="ECO:0000256" key="4">
    <source>
        <dbReference type="ARBA" id="ARBA00007637"/>
    </source>
</evidence>
<proteinExistence type="inferred from homology"/>
<reference evidence="12 13" key="2">
    <citation type="journal article" date="2011" name="Stand. Genomic Sci.">
        <title>Complete genome sequence of Isosphaera pallida type strain (IS1B).</title>
        <authorList>
            <consortium name="US DOE Joint Genome Institute (JGI-PGF)"/>
            <person name="Goker M."/>
            <person name="Cleland D."/>
            <person name="Saunders E."/>
            <person name="Lapidus A."/>
            <person name="Nolan M."/>
            <person name="Lucas S."/>
            <person name="Hammon N."/>
            <person name="Deshpande S."/>
            <person name="Cheng J.F."/>
            <person name="Tapia R."/>
            <person name="Han C."/>
            <person name="Goodwin L."/>
            <person name="Pitluck S."/>
            <person name="Liolios K."/>
            <person name="Pagani I."/>
            <person name="Ivanova N."/>
            <person name="Mavromatis K."/>
            <person name="Pati A."/>
            <person name="Chen A."/>
            <person name="Palaniappan K."/>
            <person name="Land M."/>
            <person name="Hauser L."/>
            <person name="Chang Y.J."/>
            <person name="Jeffries C.D."/>
            <person name="Detter J.C."/>
            <person name="Beck B."/>
            <person name="Woyke T."/>
            <person name="Bristow J."/>
            <person name="Eisen J.A."/>
            <person name="Markowitz V."/>
            <person name="Hugenholtz P."/>
            <person name="Kyrpides N.C."/>
            <person name="Klenk H.P."/>
        </authorList>
    </citation>
    <scope>NUCLEOTIDE SEQUENCE [LARGE SCALE GENOMIC DNA]</scope>
    <source>
        <strain evidence="13">ATCC 43644 / DSM 9630 / IS1B</strain>
    </source>
</reference>
<dbReference type="Gene3D" id="3.90.25.10">
    <property type="entry name" value="UDP-galactose 4-epimerase, domain 1"/>
    <property type="match status" value="1"/>
</dbReference>
<organism evidence="12 13">
    <name type="scientific">Isosphaera pallida (strain ATCC 43644 / DSM 9630 / IS1B)</name>
    <dbReference type="NCBI Taxonomy" id="575540"/>
    <lineage>
        <taxon>Bacteria</taxon>
        <taxon>Pseudomonadati</taxon>
        <taxon>Planctomycetota</taxon>
        <taxon>Planctomycetia</taxon>
        <taxon>Isosphaerales</taxon>
        <taxon>Isosphaeraceae</taxon>
        <taxon>Isosphaera</taxon>
    </lineage>
</organism>
<dbReference type="InParanoid" id="E8QYI3"/>
<evidence type="ECO:0000256" key="9">
    <source>
        <dbReference type="ARBA" id="ARBA00023277"/>
    </source>
</evidence>
<dbReference type="CDD" id="cd05247">
    <property type="entry name" value="UDP_G4E_1_SDR_e"/>
    <property type="match status" value="1"/>
</dbReference>
<evidence type="ECO:0000256" key="2">
    <source>
        <dbReference type="ARBA" id="ARBA00001911"/>
    </source>
</evidence>
<reference key="1">
    <citation type="submission" date="2010-11" db="EMBL/GenBank/DDBJ databases">
        <title>The complete sequence of chromosome of Isophaera pallida ATCC 43644.</title>
        <authorList>
            <consortium name="US DOE Joint Genome Institute (JGI-PGF)"/>
            <person name="Lucas S."/>
            <person name="Copeland A."/>
            <person name="Lapidus A."/>
            <person name="Bruce D."/>
            <person name="Goodwin L."/>
            <person name="Pitluck S."/>
            <person name="Kyrpides N."/>
            <person name="Mavromatis K."/>
            <person name="Pagani I."/>
            <person name="Ivanova N."/>
            <person name="Saunders E."/>
            <person name="Brettin T."/>
            <person name="Detter J.C."/>
            <person name="Han C."/>
            <person name="Tapia R."/>
            <person name="Land M."/>
            <person name="Hauser L."/>
            <person name="Markowitz V."/>
            <person name="Cheng J.-F."/>
            <person name="Hugenholtz P."/>
            <person name="Woyke T."/>
            <person name="Wu D."/>
            <person name="Eisen J.A."/>
        </authorList>
    </citation>
    <scope>NUCLEOTIDE SEQUENCE</scope>
    <source>
        <strain>ATCC 43644</strain>
    </source>
</reference>
<dbReference type="AlphaFoldDB" id="E8QYI3"/>
<dbReference type="FunCoup" id="E8QYI3">
    <property type="interactions" value="408"/>
</dbReference>
<comment type="similarity">
    <text evidence="4 10">Belongs to the NAD(P)-dependent epimerase/dehydratase family.</text>
</comment>
<dbReference type="UniPathway" id="UPA00214"/>
<keyword evidence="8 10" id="KW-0413">Isomerase</keyword>
<comment type="subunit">
    <text evidence="10">Homodimer.</text>
</comment>
<name>E8QYI3_ISOPI</name>